<comment type="caution">
    <text evidence="1">The sequence shown here is derived from an EMBL/GenBank/DDBJ whole genome shotgun (WGS) entry which is preliminary data.</text>
</comment>
<name>A0A835D6F3_TETSI</name>
<protein>
    <submittedName>
        <fullName evidence="1">Uncharacterized protein</fullName>
    </submittedName>
</protein>
<organism evidence="1 2">
    <name type="scientific">Tetracentron sinense</name>
    <name type="common">Spur-leaf</name>
    <dbReference type="NCBI Taxonomy" id="13715"/>
    <lineage>
        <taxon>Eukaryota</taxon>
        <taxon>Viridiplantae</taxon>
        <taxon>Streptophyta</taxon>
        <taxon>Embryophyta</taxon>
        <taxon>Tracheophyta</taxon>
        <taxon>Spermatophyta</taxon>
        <taxon>Magnoliopsida</taxon>
        <taxon>Trochodendrales</taxon>
        <taxon>Trochodendraceae</taxon>
        <taxon>Tetracentron</taxon>
    </lineage>
</organism>
<gene>
    <name evidence="1" type="ORF">HHK36_022560</name>
</gene>
<reference evidence="1 2" key="1">
    <citation type="submission" date="2020-04" db="EMBL/GenBank/DDBJ databases">
        <title>Plant Genome Project.</title>
        <authorList>
            <person name="Zhang R.-G."/>
        </authorList>
    </citation>
    <scope>NUCLEOTIDE SEQUENCE [LARGE SCALE GENOMIC DNA]</scope>
    <source>
        <strain evidence="1">YNK0</strain>
        <tissue evidence="1">Leaf</tissue>
    </source>
</reference>
<dbReference type="AlphaFoldDB" id="A0A835D6F3"/>
<keyword evidence="2" id="KW-1185">Reference proteome</keyword>
<dbReference type="EMBL" id="JABCRI010000016">
    <property type="protein sequence ID" value="KAF8392218.1"/>
    <property type="molecule type" value="Genomic_DNA"/>
</dbReference>
<evidence type="ECO:0000313" key="1">
    <source>
        <dbReference type="EMBL" id="KAF8392218.1"/>
    </source>
</evidence>
<dbReference type="Proteomes" id="UP000655225">
    <property type="component" value="Unassembled WGS sequence"/>
</dbReference>
<evidence type="ECO:0000313" key="2">
    <source>
        <dbReference type="Proteomes" id="UP000655225"/>
    </source>
</evidence>
<sequence length="94" mass="10064">MSAKHSVTNSVFSFSKQNQTLPNLCVTKSPREEAGTLIPMIWVTGADEISDSGEHQFPQVTDTEVISDSGDLCSQKDWFSGSLIAATPISTTAS</sequence>
<proteinExistence type="predicted"/>
<accession>A0A835D6F3</accession>